<dbReference type="PANTHER" id="PTHR22789:SF0">
    <property type="entry name" value="3-OXO-TETRONATE 4-PHOSPHATE DECARBOXYLASE-RELATED"/>
    <property type="match status" value="1"/>
</dbReference>
<keyword evidence="2" id="KW-0456">Lyase</keyword>
<keyword evidence="1" id="KW-0479">Metal-binding</keyword>
<dbReference type="EMBL" id="CP146203">
    <property type="protein sequence ID" value="XBH21083.1"/>
    <property type="molecule type" value="Genomic_DNA"/>
</dbReference>
<dbReference type="GO" id="GO:0016832">
    <property type="term" value="F:aldehyde-lyase activity"/>
    <property type="evidence" value="ECO:0007669"/>
    <property type="project" value="TreeGrafter"/>
</dbReference>
<proteinExistence type="predicted"/>
<dbReference type="InterPro" id="IPR036409">
    <property type="entry name" value="Aldolase_II/adducin_N_sf"/>
</dbReference>
<dbReference type="GO" id="GO:0005829">
    <property type="term" value="C:cytosol"/>
    <property type="evidence" value="ECO:0007669"/>
    <property type="project" value="TreeGrafter"/>
</dbReference>
<dbReference type="AlphaFoldDB" id="A0AAU7DTG8"/>
<dbReference type="GO" id="GO:0046872">
    <property type="term" value="F:metal ion binding"/>
    <property type="evidence" value="ECO:0007669"/>
    <property type="project" value="UniProtKB-KW"/>
</dbReference>
<dbReference type="PANTHER" id="PTHR22789">
    <property type="entry name" value="FUCULOSE PHOSPHATE ALDOLASE"/>
    <property type="match status" value="1"/>
</dbReference>
<evidence type="ECO:0000313" key="4">
    <source>
        <dbReference type="EMBL" id="XBH21083.1"/>
    </source>
</evidence>
<dbReference type="GO" id="GO:0019323">
    <property type="term" value="P:pentose catabolic process"/>
    <property type="evidence" value="ECO:0007669"/>
    <property type="project" value="TreeGrafter"/>
</dbReference>
<organism evidence="4">
    <name type="scientific">Jonesiaceae bacterium BS-20</name>
    <dbReference type="NCBI Taxonomy" id="3120821"/>
    <lineage>
        <taxon>Bacteria</taxon>
        <taxon>Bacillati</taxon>
        <taxon>Actinomycetota</taxon>
        <taxon>Actinomycetes</taxon>
        <taxon>Micrococcales</taxon>
        <taxon>Jonesiaceae</taxon>
    </lineage>
</organism>
<evidence type="ECO:0000259" key="3">
    <source>
        <dbReference type="SMART" id="SM01007"/>
    </source>
</evidence>
<dbReference type="SUPFAM" id="SSF53639">
    <property type="entry name" value="AraD/HMP-PK domain-like"/>
    <property type="match status" value="1"/>
</dbReference>
<dbReference type="InterPro" id="IPR001303">
    <property type="entry name" value="Aldolase_II/adducin_N"/>
</dbReference>
<dbReference type="SMART" id="SM01007">
    <property type="entry name" value="Aldolase_II"/>
    <property type="match status" value="1"/>
</dbReference>
<feature type="domain" description="Class II aldolase/adducin N-terminal" evidence="3">
    <location>
        <begin position="23"/>
        <end position="201"/>
    </location>
</feature>
<name>A0AAU7DTG8_9MICO</name>
<gene>
    <name evidence="4" type="ORF">V5R04_12805</name>
</gene>
<evidence type="ECO:0000256" key="1">
    <source>
        <dbReference type="ARBA" id="ARBA00022723"/>
    </source>
</evidence>
<dbReference type="InterPro" id="IPR050197">
    <property type="entry name" value="Aldolase_class_II_sugar_metab"/>
</dbReference>
<sequence>MHESSEASISGKFNLGEEAVMRRQIVDIGRRMWQRGLVAANDGNISVRLANDTVLCTPTGVSKGNLTEEMLAVVALTGELIDAGTGGGPSSEIKMHLKVYQLDQHTKAVVHAHPPYSTAFAIRGEELHGDLMTETLTALPSVPVAQYATPGTEEVSDSIQPFVASHKACLLEHHGALSWGNGLEEAYLTMERVESLAQTTALLRMIGGERKISPERIAHSLARMESH</sequence>
<dbReference type="Pfam" id="PF00596">
    <property type="entry name" value="Aldolase_II"/>
    <property type="match status" value="1"/>
</dbReference>
<evidence type="ECO:0000256" key="2">
    <source>
        <dbReference type="ARBA" id="ARBA00023239"/>
    </source>
</evidence>
<reference evidence="4" key="1">
    <citation type="submission" date="2024-02" db="EMBL/GenBank/DDBJ databases">
        <title>Tomenella chthoni gen. nov. sp. nov., a member of the family Jonesiaceae isolated from bat guano.</title>
        <authorList>
            <person name="Miller S.L."/>
            <person name="King J."/>
            <person name="Sankaranarayanan K."/>
            <person name="Lawson P.A."/>
        </authorList>
    </citation>
    <scope>NUCLEOTIDE SEQUENCE</scope>
    <source>
        <strain evidence="4">BS-20</strain>
    </source>
</reference>
<dbReference type="Gene3D" id="3.40.225.10">
    <property type="entry name" value="Class II aldolase/adducin N-terminal domain"/>
    <property type="match status" value="1"/>
</dbReference>
<protein>
    <submittedName>
        <fullName evidence="4">Class II aldolase/adducin family protein</fullName>
    </submittedName>
</protein>
<accession>A0AAU7DTG8</accession>